<gene>
    <name evidence="5" type="ORF">DSAG12_03654</name>
</gene>
<dbReference type="EMBL" id="CP042905">
    <property type="protein sequence ID" value="QEE17816.2"/>
    <property type="molecule type" value="Genomic_DNA"/>
</dbReference>
<evidence type="ECO:0000256" key="2">
    <source>
        <dbReference type="ARBA" id="ARBA00022448"/>
    </source>
</evidence>
<dbReference type="Pfam" id="PF00005">
    <property type="entry name" value="ABC_tran"/>
    <property type="match status" value="1"/>
</dbReference>
<dbReference type="PANTHER" id="PTHR42798">
    <property type="entry name" value="LIPOPROTEIN-RELEASING SYSTEM ATP-BINDING PROTEIN LOLD"/>
    <property type="match status" value="1"/>
</dbReference>
<dbReference type="GO" id="GO:0005524">
    <property type="term" value="F:ATP binding"/>
    <property type="evidence" value="ECO:0007669"/>
    <property type="project" value="UniProtKB-KW"/>
</dbReference>
<proteinExistence type="inferred from homology"/>
<dbReference type="InterPro" id="IPR003439">
    <property type="entry name" value="ABC_transporter-like_ATP-bd"/>
</dbReference>
<evidence type="ECO:0000256" key="1">
    <source>
        <dbReference type="ARBA" id="ARBA00005417"/>
    </source>
</evidence>
<dbReference type="GO" id="GO:0022857">
    <property type="term" value="F:transmembrane transporter activity"/>
    <property type="evidence" value="ECO:0007669"/>
    <property type="project" value="UniProtKB-ARBA"/>
</dbReference>
<evidence type="ECO:0000256" key="3">
    <source>
        <dbReference type="ARBA" id="ARBA00022741"/>
    </source>
</evidence>
<evidence type="ECO:0000256" key="4">
    <source>
        <dbReference type="ARBA" id="ARBA00022840"/>
    </source>
</evidence>
<dbReference type="CDD" id="cd03255">
    <property type="entry name" value="ABC_MJ0796_LolCDE_FtsE"/>
    <property type="match status" value="1"/>
</dbReference>
<dbReference type="GO" id="GO:0016887">
    <property type="term" value="F:ATP hydrolysis activity"/>
    <property type="evidence" value="ECO:0007669"/>
    <property type="project" value="InterPro"/>
</dbReference>
<comment type="similarity">
    <text evidence="1">Belongs to the ABC transporter superfamily.</text>
</comment>
<dbReference type="GO" id="GO:0098796">
    <property type="term" value="C:membrane protein complex"/>
    <property type="evidence" value="ECO:0007669"/>
    <property type="project" value="UniProtKB-ARBA"/>
</dbReference>
<evidence type="ECO:0000313" key="6">
    <source>
        <dbReference type="Proteomes" id="UP000321408"/>
    </source>
</evidence>
<dbReference type="SUPFAM" id="SSF52540">
    <property type="entry name" value="P-loop containing nucleoside triphosphate hydrolases"/>
    <property type="match status" value="1"/>
</dbReference>
<dbReference type="AlphaFoldDB" id="A0A5B9DGE3"/>
<reference evidence="5 6" key="2">
    <citation type="journal article" date="2024" name="Int. J. Syst. Evol. Microbiol.">
        <title>Promethearchaeum syntrophicum gen. nov., sp. nov., an anaerobic, obligately syntrophic archaeon, the first isolate of the lineage 'Asgard' archaea, and proposal of the new archaeal phylum Promethearchaeota phyl. nov. and kingdom Promethearchaeati regn. nov.</title>
        <authorList>
            <person name="Imachi H."/>
            <person name="Nobu M.K."/>
            <person name="Kato S."/>
            <person name="Takaki Y."/>
            <person name="Miyazaki M."/>
            <person name="Miyata M."/>
            <person name="Ogawara M."/>
            <person name="Saito Y."/>
            <person name="Sakai S."/>
            <person name="Tahara Y.O."/>
            <person name="Takano Y."/>
            <person name="Tasumi E."/>
            <person name="Uematsu K."/>
            <person name="Yoshimura T."/>
            <person name="Itoh T."/>
            <person name="Ohkuma M."/>
            <person name="Takai K."/>
        </authorList>
    </citation>
    <scope>NUCLEOTIDE SEQUENCE [LARGE SCALE GENOMIC DNA]</scope>
    <source>
        <strain evidence="5 6">MK-D1</strain>
    </source>
</reference>
<name>A0A5B9DGE3_9ARCH</name>
<dbReference type="InterPro" id="IPR027417">
    <property type="entry name" value="P-loop_NTPase"/>
</dbReference>
<dbReference type="PROSITE" id="PS50893">
    <property type="entry name" value="ABC_TRANSPORTER_2"/>
    <property type="match status" value="1"/>
</dbReference>
<dbReference type="PANTHER" id="PTHR42798:SF6">
    <property type="entry name" value="CELL DIVISION ATP-BINDING PROTEIN FTSE"/>
    <property type="match status" value="1"/>
</dbReference>
<keyword evidence="3" id="KW-0547">Nucleotide-binding</keyword>
<dbReference type="InterPro" id="IPR017871">
    <property type="entry name" value="ABC_transporter-like_CS"/>
</dbReference>
<dbReference type="Gene3D" id="3.40.50.300">
    <property type="entry name" value="P-loop containing nucleotide triphosphate hydrolases"/>
    <property type="match status" value="1"/>
</dbReference>
<keyword evidence="2" id="KW-0813">Transport</keyword>
<evidence type="ECO:0000313" key="5">
    <source>
        <dbReference type="EMBL" id="QEE17816.2"/>
    </source>
</evidence>
<keyword evidence="4 5" id="KW-0067">ATP-binding</keyword>
<dbReference type="InterPro" id="IPR017911">
    <property type="entry name" value="MacB-like_ATP-bd"/>
</dbReference>
<keyword evidence="6" id="KW-1185">Reference proteome</keyword>
<protein>
    <submittedName>
        <fullName evidence="5">ABC transporter ATP-binding protein</fullName>
    </submittedName>
</protein>
<sequence length="306" mass="34739">MTEIKTMKPKSNTIISIRTENVIKIYKRKGVETSALRGLSCEMNKGEITIIMGPSGCGKTTLMNILSGISLPNAGSVIVQGQDITQYSETQLEQFRRDKISYIFQKLNLIPTLNVMDNITFALEYTNKMNEAQQSRINNIIELIGLEDHTKKFPDELSGGEQQRVALAAALAKNSDIILCDEPTGELDSKAKMKVMELLSIIKKNYPEKTIVIVSHDTDMNLIADRLLYIRDGKISYEMSTEKLQRIKTQGEIPIEVHAEKSLHNSNDEDLLTELRELNKIISDKLEHYESRNIQKHKLKEKMDNI</sequence>
<dbReference type="PROSITE" id="PS00211">
    <property type="entry name" value="ABC_TRANSPORTER_1"/>
    <property type="match status" value="1"/>
</dbReference>
<dbReference type="SMART" id="SM00382">
    <property type="entry name" value="AAA"/>
    <property type="match status" value="1"/>
</dbReference>
<dbReference type="FunFam" id="3.40.50.300:FF:000032">
    <property type="entry name" value="Export ABC transporter ATP-binding protein"/>
    <property type="match status" value="1"/>
</dbReference>
<dbReference type="InterPro" id="IPR003593">
    <property type="entry name" value="AAA+_ATPase"/>
</dbReference>
<organism evidence="5 6">
    <name type="scientific">Promethearchaeum syntrophicum</name>
    <dbReference type="NCBI Taxonomy" id="2594042"/>
    <lineage>
        <taxon>Archaea</taxon>
        <taxon>Promethearchaeati</taxon>
        <taxon>Promethearchaeota</taxon>
        <taxon>Promethearchaeia</taxon>
        <taxon>Promethearchaeales</taxon>
        <taxon>Promethearchaeaceae</taxon>
        <taxon>Promethearchaeum</taxon>
    </lineage>
</organism>
<dbReference type="Proteomes" id="UP000321408">
    <property type="component" value="Chromosome"/>
</dbReference>
<dbReference type="KEGG" id="psyt:DSAG12_03654"/>
<accession>A0A5B9DGE3</accession>
<reference evidence="5 6" key="1">
    <citation type="journal article" date="2020" name="Nature">
        <title>Isolation of an archaeon at the prokaryote-eukaryote interface.</title>
        <authorList>
            <person name="Imachi H."/>
            <person name="Nobu M.K."/>
            <person name="Nakahara N."/>
            <person name="Morono Y."/>
            <person name="Ogawara M."/>
            <person name="Takaki Y."/>
            <person name="Takano Y."/>
            <person name="Uematsu K."/>
            <person name="Ikuta T."/>
            <person name="Ito M."/>
            <person name="Matsui Y."/>
            <person name="Miyazaki M."/>
            <person name="Murata K."/>
            <person name="Saito Y."/>
            <person name="Sakai S."/>
            <person name="Song C."/>
            <person name="Tasumi E."/>
            <person name="Yamanaka Y."/>
            <person name="Yamaguchi T."/>
            <person name="Kamagata Y."/>
            <person name="Tamaki H."/>
            <person name="Takai K."/>
        </authorList>
    </citation>
    <scope>NUCLEOTIDE SEQUENCE [LARGE SCALE GENOMIC DNA]</scope>
    <source>
        <strain evidence="5 6">MK-D1</strain>
    </source>
</reference>